<comment type="caution">
    <text evidence="1">The sequence shown here is derived from an EMBL/GenBank/DDBJ whole genome shotgun (WGS) entry which is preliminary data.</text>
</comment>
<dbReference type="EMBL" id="JACICC010000004">
    <property type="protein sequence ID" value="MBB3809917.1"/>
    <property type="molecule type" value="Genomic_DNA"/>
</dbReference>
<evidence type="ECO:0000313" key="1">
    <source>
        <dbReference type="EMBL" id="MBB3809917.1"/>
    </source>
</evidence>
<name>A0A7W6EHN8_9HYPH</name>
<protein>
    <submittedName>
        <fullName evidence="1">Uncharacterized protein</fullName>
    </submittedName>
</protein>
<organism evidence="1 2">
    <name type="scientific">Pseudochelatococcus contaminans</name>
    <dbReference type="NCBI Taxonomy" id="1538103"/>
    <lineage>
        <taxon>Bacteria</taxon>
        <taxon>Pseudomonadati</taxon>
        <taxon>Pseudomonadota</taxon>
        <taxon>Alphaproteobacteria</taxon>
        <taxon>Hyphomicrobiales</taxon>
        <taxon>Chelatococcaceae</taxon>
        <taxon>Pseudochelatococcus</taxon>
    </lineage>
</organism>
<dbReference type="AlphaFoldDB" id="A0A7W6EHN8"/>
<gene>
    <name evidence="1" type="ORF">FHS81_002005</name>
</gene>
<keyword evidence="2" id="KW-1185">Reference proteome</keyword>
<dbReference type="Proteomes" id="UP000537592">
    <property type="component" value="Unassembled WGS sequence"/>
</dbReference>
<evidence type="ECO:0000313" key="2">
    <source>
        <dbReference type="Proteomes" id="UP000537592"/>
    </source>
</evidence>
<reference evidence="1 2" key="1">
    <citation type="submission" date="2020-08" db="EMBL/GenBank/DDBJ databases">
        <title>Genomic Encyclopedia of Type Strains, Phase IV (KMG-IV): sequencing the most valuable type-strain genomes for metagenomic binning, comparative biology and taxonomic classification.</title>
        <authorList>
            <person name="Goeker M."/>
        </authorList>
    </citation>
    <scope>NUCLEOTIDE SEQUENCE [LARGE SCALE GENOMIC DNA]</scope>
    <source>
        <strain evidence="1 2">DSM 28760</strain>
    </source>
</reference>
<dbReference type="RefSeq" id="WP_183752481.1">
    <property type="nucleotide sequence ID" value="NZ_JACICC010000004.1"/>
</dbReference>
<sequence>MIHDSIVNLKASPIDRDPELATFIASRLGLQTISQIASECRENFGSQRAPSKSAIYRYWIRQRATNRRSARPSISP</sequence>
<accession>A0A7W6EHN8</accession>
<proteinExistence type="predicted"/>